<evidence type="ECO:0000256" key="5">
    <source>
        <dbReference type="ARBA" id="ARBA00022692"/>
    </source>
</evidence>
<dbReference type="EMBL" id="HBHP01033738">
    <property type="protein sequence ID" value="CAD9776760.1"/>
    <property type="molecule type" value="Transcribed_RNA"/>
</dbReference>
<keyword evidence="9" id="KW-0472">Membrane</keyword>
<evidence type="ECO:0000256" key="3">
    <source>
        <dbReference type="ARBA" id="ARBA00022448"/>
    </source>
</evidence>
<keyword evidence="7" id="KW-1133">Transmembrane helix</keyword>
<sequence length="260" mass="28241">MKSSTLALSCVLNVALFCVLCALMQGSGNISSTITRLPATQLVRPVAPRTASRSLAAYAHQTPNNAVTPKKVTLRLGAPATAAAVAGVCNLANVFPALAAEGKIFDFDLTLPYMATEIVLLSFFLEKLWFGPVGKLLDERNTALKENLQSASGNLEECDNIIAFAQQSLENLRTTLATERGERLDSLNKECEATIAVAKEVVNQEINSALSGIEKDREVVMTSMEKEIEGFCWEIMDKILPGEAAEWKKEEAKMFEKVLA</sequence>
<evidence type="ECO:0000256" key="4">
    <source>
        <dbReference type="ARBA" id="ARBA00022547"/>
    </source>
</evidence>
<keyword evidence="11" id="KW-0175">Coiled coil</keyword>
<keyword evidence="8" id="KW-0406">Ion transport</keyword>
<evidence type="ECO:0000313" key="13">
    <source>
        <dbReference type="EMBL" id="CAD9776760.1"/>
    </source>
</evidence>
<feature type="coiled-coil region" evidence="11">
    <location>
        <begin position="155"/>
        <end position="182"/>
    </location>
</feature>
<dbReference type="InterPro" id="IPR050059">
    <property type="entry name" value="ATP_synthase_B_chain"/>
</dbReference>
<feature type="signal peptide" evidence="12">
    <location>
        <begin position="1"/>
        <end position="26"/>
    </location>
</feature>
<comment type="subcellular location">
    <subcellularLocation>
        <location evidence="1">Membrane</location>
        <topology evidence="1">Single-pass membrane protein</topology>
    </subcellularLocation>
</comment>
<gene>
    <name evidence="13" type="ORF">LSP00402_LOCUS20774</name>
</gene>
<dbReference type="GO" id="GO:0015986">
    <property type="term" value="P:proton motive force-driven ATP synthesis"/>
    <property type="evidence" value="ECO:0007669"/>
    <property type="project" value="InterPro"/>
</dbReference>
<evidence type="ECO:0000256" key="8">
    <source>
        <dbReference type="ARBA" id="ARBA00023065"/>
    </source>
</evidence>
<comment type="function">
    <text evidence="10">F(1)F(0) ATP synthase produces ATP from ADP in the presence of a proton or sodium gradient. F-type ATPases consist of two structural domains, F(1) containing the extramembraneous catalytic core and F(0) containing the membrane proton channel, linked together by a central stalk and a peripheral stalk. During catalysis, ATP synthesis in the catalytic domain of F(1) is coupled via a rotary mechanism of the central stalk subunits to proton translocation.</text>
</comment>
<protein>
    <submittedName>
        <fullName evidence="13">Uncharacterized protein</fullName>
    </submittedName>
</protein>
<evidence type="ECO:0000256" key="7">
    <source>
        <dbReference type="ARBA" id="ARBA00022989"/>
    </source>
</evidence>
<dbReference type="GO" id="GO:0046961">
    <property type="term" value="F:proton-transporting ATPase activity, rotational mechanism"/>
    <property type="evidence" value="ECO:0007669"/>
    <property type="project" value="TreeGrafter"/>
</dbReference>
<keyword evidence="5" id="KW-0812">Transmembrane</keyword>
<dbReference type="Pfam" id="PF00430">
    <property type="entry name" value="ATP-synt_B"/>
    <property type="match status" value="1"/>
</dbReference>
<evidence type="ECO:0000256" key="9">
    <source>
        <dbReference type="ARBA" id="ARBA00023136"/>
    </source>
</evidence>
<dbReference type="AlphaFoldDB" id="A0A7S2U1S4"/>
<evidence type="ECO:0000256" key="12">
    <source>
        <dbReference type="SAM" id="SignalP"/>
    </source>
</evidence>
<reference evidence="13" key="1">
    <citation type="submission" date="2021-01" db="EMBL/GenBank/DDBJ databases">
        <authorList>
            <person name="Corre E."/>
            <person name="Pelletier E."/>
            <person name="Niang G."/>
            <person name="Scheremetjew M."/>
            <person name="Finn R."/>
            <person name="Kale V."/>
            <person name="Holt S."/>
            <person name="Cochrane G."/>
            <person name="Meng A."/>
            <person name="Brown T."/>
            <person name="Cohen L."/>
        </authorList>
    </citation>
    <scope>NUCLEOTIDE SEQUENCE</scope>
    <source>
        <strain evidence="13">CCMP622</strain>
    </source>
</reference>
<feature type="chain" id="PRO_5031008603" evidence="12">
    <location>
        <begin position="27"/>
        <end position="260"/>
    </location>
</feature>
<accession>A0A7S2U1S4</accession>
<evidence type="ECO:0000256" key="6">
    <source>
        <dbReference type="ARBA" id="ARBA00022781"/>
    </source>
</evidence>
<evidence type="ECO:0000256" key="1">
    <source>
        <dbReference type="ARBA" id="ARBA00004167"/>
    </source>
</evidence>
<evidence type="ECO:0000256" key="10">
    <source>
        <dbReference type="ARBA" id="ARBA00025198"/>
    </source>
</evidence>
<evidence type="ECO:0000256" key="11">
    <source>
        <dbReference type="SAM" id="Coils"/>
    </source>
</evidence>
<proteinExistence type="inferred from homology"/>
<organism evidence="13">
    <name type="scientific">Lotharella oceanica</name>
    <dbReference type="NCBI Taxonomy" id="641309"/>
    <lineage>
        <taxon>Eukaryota</taxon>
        <taxon>Sar</taxon>
        <taxon>Rhizaria</taxon>
        <taxon>Cercozoa</taxon>
        <taxon>Chlorarachniophyceae</taxon>
        <taxon>Lotharella</taxon>
    </lineage>
</organism>
<dbReference type="InterPro" id="IPR002146">
    <property type="entry name" value="ATP_synth_b/b'su_bac/chlpt"/>
</dbReference>
<keyword evidence="12" id="KW-0732">Signal</keyword>
<dbReference type="PANTHER" id="PTHR33445:SF2">
    <property type="entry name" value="ATP SYNTHASE SUBUNIT B', CHLOROPLASTIC"/>
    <property type="match status" value="1"/>
</dbReference>
<keyword evidence="4" id="KW-0138">CF(0)</keyword>
<name>A0A7S2U1S4_9EUKA</name>
<dbReference type="PANTHER" id="PTHR33445">
    <property type="entry name" value="ATP SYNTHASE SUBUNIT B', CHLOROPLASTIC"/>
    <property type="match status" value="1"/>
</dbReference>
<evidence type="ECO:0000256" key="2">
    <source>
        <dbReference type="ARBA" id="ARBA00005513"/>
    </source>
</evidence>
<dbReference type="GO" id="GO:0045259">
    <property type="term" value="C:proton-transporting ATP synthase complex"/>
    <property type="evidence" value="ECO:0007669"/>
    <property type="project" value="UniProtKB-KW"/>
</dbReference>
<comment type="similarity">
    <text evidence="2">Belongs to the ATPase B chain family.</text>
</comment>
<dbReference type="CDD" id="cd06503">
    <property type="entry name" value="ATP-synt_Fo_b"/>
    <property type="match status" value="1"/>
</dbReference>
<keyword evidence="3" id="KW-0813">Transport</keyword>
<keyword evidence="6" id="KW-0375">Hydrogen ion transport</keyword>